<dbReference type="Pfam" id="PF17482">
    <property type="entry name" value="Phage_sheath_1C"/>
    <property type="match status" value="1"/>
</dbReference>
<dbReference type="Proteomes" id="UP001176806">
    <property type="component" value="Unassembled WGS sequence"/>
</dbReference>
<dbReference type="EMBL" id="JAUOEL010000004">
    <property type="protein sequence ID" value="MDO5974915.1"/>
    <property type="molecule type" value="Genomic_DNA"/>
</dbReference>
<comment type="similarity">
    <text evidence="1">Belongs to the myoviridae tail sheath protein family.</text>
</comment>
<accession>A0ABT8WP32</accession>
<dbReference type="PANTHER" id="PTHR35861">
    <property type="match status" value="1"/>
</dbReference>
<name>A0ABT8WP32_9FLAO</name>
<dbReference type="Gene3D" id="3.40.50.11780">
    <property type="match status" value="1"/>
</dbReference>
<dbReference type="InterPro" id="IPR020287">
    <property type="entry name" value="Tail_sheath_C"/>
</dbReference>
<dbReference type="RefSeq" id="WP_303302066.1">
    <property type="nucleotide sequence ID" value="NZ_BAABDA010000018.1"/>
</dbReference>
<sequence length="516" mass="56562">MSLTLKTPGVYIEEKNAFSNSVVAVETAIPAFIGYTENATFKGKSLLNKPIRVDSLLEFENFFGMGAHTIYNVATIDPDQEDAPPTDLIMLDKHLSLTPQAGTLFYMYEAVKLFYQNGGASCYVIAIGTYGGGTVKPDFSTDPFIHGLRLLEKEVEPTMVVIPDALLFTDDNGANCYSLQQQMLNHCGTLKSRVAILDVFNGNKGLEDPTYNPIDAFRDAVSSDFLSYGSTYYPWLKTTVVQPTELSYKNLSEDGIVLLKELLTESISGLKEKEIEAMTPYINALTGDIEEGSDVPSDPDTLNHIMNNTFPAYKSVMLAVLEKKNLLPPSGAMAGIFTRVDNEHGVWKAPANVAVNSTIGPAVHIDHNQQQDLNAPILGKAVCAIRPFVGLGTMVWGARTLDANSLDWRYINVRRTMIMIEQSVKFAANAYVFEPNVKNTWVAINSMISSFLTNLWKQGALAGSSPEEAFEVAVGLGSTMSPTDILEGIMNISVKVAISRPAEFIVITFQQQMQKS</sequence>
<evidence type="ECO:0000259" key="2">
    <source>
        <dbReference type="Pfam" id="PF17482"/>
    </source>
</evidence>
<keyword evidence="4" id="KW-1185">Reference proteome</keyword>
<gene>
    <name evidence="3" type="ORF">Q4Q40_12020</name>
</gene>
<reference evidence="3" key="1">
    <citation type="submission" date="2023-07" db="EMBL/GenBank/DDBJ databases">
        <title>Two novel species in the genus Flavivirga.</title>
        <authorList>
            <person name="Kwon K."/>
        </authorList>
    </citation>
    <scope>NUCLEOTIDE SEQUENCE</scope>
    <source>
        <strain evidence="3">KACC 14158</strain>
    </source>
</reference>
<evidence type="ECO:0000313" key="4">
    <source>
        <dbReference type="Proteomes" id="UP001176806"/>
    </source>
</evidence>
<feature type="domain" description="Tail sheath protein C-terminal" evidence="2">
    <location>
        <begin position="407"/>
        <end position="511"/>
    </location>
</feature>
<evidence type="ECO:0000313" key="3">
    <source>
        <dbReference type="EMBL" id="MDO5974915.1"/>
    </source>
</evidence>
<comment type="caution">
    <text evidence="3">The sequence shown here is derived from an EMBL/GenBank/DDBJ whole genome shotgun (WGS) entry which is preliminary data.</text>
</comment>
<evidence type="ECO:0000256" key="1">
    <source>
        <dbReference type="ARBA" id="ARBA00008005"/>
    </source>
</evidence>
<dbReference type="InterPro" id="IPR052042">
    <property type="entry name" value="Tail_sheath_structural"/>
</dbReference>
<proteinExistence type="inferred from homology"/>
<organism evidence="3 4">
    <name type="scientific">Flavivirga jejuensis</name>
    <dbReference type="NCBI Taxonomy" id="870487"/>
    <lineage>
        <taxon>Bacteria</taxon>
        <taxon>Pseudomonadati</taxon>
        <taxon>Bacteroidota</taxon>
        <taxon>Flavobacteriia</taxon>
        <taxon>Flavobacteriales</taxon>
        <taxon>Flavobacteriaceae</taxon>
        <taxon>Flavivirga</taxon>
    </lineage>
</organism>
<dbReference type="PANTHER" id="PTHR35861:SF1">
    <property type="entry name" value="PHAGE TAIL SHEATH PROTEIN"/>
    <property type="match status" value="1"/>
</dbReference>
<protein>
    <submittedName>
        <fullName evidence="3">Phage tail sheath C-terminal domain-containing protein</fullName>
    </submittedName>
</protein>